<dbReference type="Pfam" id="PF19821">
    <property type="entry name" value="Phage_capsid_2"/>
    <property type="match status" value="1"/>
</dbReference>
<proteinExistence type="predicted"/>
<name>A0AAW2H6D2_9NEOP</name>
<evidence type="ECO:0008006" key="2">
    <source>
        <dbReference type="Google" id="ProtNLM"/>
    </source>
</evidence>
<evidence type="ECO:0000313" key="1">
    <source>
        <dbReference type="EMBL" id="KAL0263869.1"/>
    </source>
</evidence>
<comment type="caution">
    <text evidence="1">The sequence shown here is derived from an EMBL/GenBank/DDBJ whole genome shotgun (WGS) entry which is preliminary data.</text>
</comment>
<gene>
    <name evidence="1" type="ORF">PYX00_011170</name>
</gene>
<dbReference type="EMBL" id="JARGDH010000093">
    <property type="protein sequence ID" value="KAL0263869.1"/>
    <property type="molecule type" value="Genomic_DNA"/>
</dbReference>
<protein>
    <recommendedName>
        <fullName evidence="2">Phage major capsid protein</fullName>
    </recommendedName>
</protein>
<dbReference type="AlphaFoldDB" id="A0AAW2H6D2"/>
<organism evidence="1">
    <name type="scientific">Menopon gallinae</name>
    <name type="common">poultry shaft louse</name>
    <dbReference type="NCBI Taxonomy" id="328185"/>
    <lineage>
        <taxon>Eukaryota</taxon>
        <taxon>Metazoa</taxon>
        <taxon>Ecdysozoa</taxon>
        <taxon>Arthropoda</taxon>
        <taxon>Hexapoda</taxon>
        <taxon>Insecta</taxon>
        <taxon>Pterygota</taxon>
        <taxon>Neoptera</taxon>
        <taxon>Paraneoptera</taxon>
        <taxon>Psocodea</taxon>
        <taxon>Troctomorpha</taxon>
        <taxon>Phthiraptera</taxon>
        <taxon>Amblycera</taxon>
        <taxon>Menoponidae</taxon>
        <taxon>Menopon</taxon>
    </lineage>
</organism>
<reference evidence="1" key="1">
    <citation type="journal article" date="2024" name="Gigascience">
        <title>Chromosome-level genome of the poultry shaft louse Menopon gallinae provides insight into the host-switching and adaptive evolution of parasitic lice.</title>
        <authorList>
            <person name="Xu Y."/>
            <person name="Ma L."/>
            <person name="Liu S."/>
            <person name="Liang Y."/>
            <person name="Liu Q."/>
            <person name="He Z."/>
            <person name="Tian L."/>
            <person name="Duan Y."/>
            <person name="Cai W."/>
            <person name="Li H."/>
            <person name="Song F."/>
        </authorList>
    </citation>
    <scope>NUCLEOTIDE SEQUENCE</scope>
    <source>
        <strain evidence="1">Cailab_2023a</strain>
    </source>
</reference>
<dbReference type="InterPro" id="IPR045565">
    <property type="entry name" value="Phage_capsid_2"/>
</dbReference>
<sequence length="217" mass="23806">MVTLKTSDWADLIDREDQLHLVEDPTSSYAQNAAYALGRVKDRRIIEAALGEAYTGNTGSNKVLLPSSQIIGVGYGEKEGKPSGLTVEKLRLARQILDDADVDDNEEQYCVVTAKQISDLLRSVEVTSEDYNTVKALVDVKSSKIGKNNPPAEEAGNIRSVFCFAKSGLLLAMPEDIKTDVSYRKDKRMAVQVYASLSCGATRMSEKKVVKIEALEQ</sequence>
<accession>A0AAW2H6D2</accession>